<dbReference type="Proteomes" id="UP001238163">
    <property type="component" value="Unassembled WGS sequence"/>
</dbReference>
<feature type="binding site" evidence="14">
    <location>
        <position position="146"/>
    </location>
    <ligand>
        <name>[2Fe-2S] cluster</name>
        <dbReference type="ChEBI" id="CHEBI:190135"/>
    </ligand>
</feature>
<feature type="binding site" evidence="14">
    <location>
        <position position="182"/>
    </location>
    <ligand>
        <name>[2Fe-2S] cluster</name>
        <dbReference type="ChEBI" id="CHEBI:190135"/>
    </ligand>
</feature>
<dbReference type="InterPro" id="IPR007419">
    <property type="entry name" value="BFD-like_2Fe2S-bd_dom"/>
</dbReference>
<proteinExistence type="inferred from homology"/>
<comment type="cofactor">
    <cofactor evidence="1">
        <name>FAD</name>
        <dbReference type="ChEBI" id="CHEBI:57692"/>
    </cofactor>
</comment>
<name>A0AAE4AQ62_9BACT</name>
<evidence type="ECO:0000259" key="16">
    <source>
        <dbReference type="Pfam" id="PF01592"/>
    </source>
</evidence>
<evidence type="ECO:0000259" key="17">
    <source>
        <dbReference type="Pfam" id="PF04324"/>
    </source>
</evidence>
<dbReference type="PANTHER" id="PTHR10093">
    <property type="entry name" value="IRON-SULFUR CLUSTER ASSEMBLY ENZYME NIFU HOMOLOG"/>
    <property type="match status" value="1"/>
</dbReference>
<evidence type="ECO:0000256" key="3">
    <source>
        <dbReference type="ARBA" id="ARBA00015278"/>
    </source>
</evidence>
<dbReference type="GO" id="GO:0051537">
    <property type="term" value="F:2 iron, 2 sulfur cluster binding"/>
    <property type="evidence" value="ECO:0007669"/>
    <property type="project" value="UniProtKB-KW"/>
</dbReference>
<feature type="binding site" evidence="14">
    <location>
        <position position="144"/>
    </location>
    <ligand>
        <name>[2Fe-2S] cluster</name>
        <dbReference type="ChEBI" id="CHEBI:190135"/>
    </ligand>
</feature>
<dbReference type="EMBL" id="JAUSVL010000001">
    <property type="protein sequence ID" value="MDQ0291235.1"/>
    <property type="molecule type" value="Genomic_DNA"/>
</dbReference>
<evidence type="ECO:0000256" key="11">
    <source>
        <dbReference type="ARBA" id="ARBA00023231"/>
    </source>
</evidence>
<sequence>MWDYTEKVMDYFLHPRNIGEIADAEGIGEVGNIVCGDAMKLYVKLADDKKTIADVKFQTFGCASAIASSSALTEMLKGKTLADAAKLTNQDIADFLGELPEEKMHCSVMGMEAFQAALIDMHKKHPDWNVPVVIEEEGENRIVCQCFSVTEARIREAIKTNHLTTVEQVTHYTKAGGGCGGCKPDIQEILDDINGNKKKSSDDSAAARPPSQLTNLQKIALIQSTFDDIIRPGLKADGGDAQLIDIDGNNVMVKLAGRCASCPSAIQTLKHWVEAKLREKVSGALNVVEVK</sequence>
<dbReference type="SUPFAM" id="SSF82649">
    <property type="entry name" value="SufE/NifU"/>
    <property type="match status" value="1"/>
</dbReference>
<keyword evidence="6 14" id="KW-0479">Metal-binding</keyword>
<dbReference type="RefSeq" id="WP_307263730.1">
    <property type="nucleotide sequence ID" value="NZ_JAUSVL010000001.1"/>
</dbReference>
<feature type="binding site" evidence="14">
    <location>
        <position position="106"/>
    </location>
    <ligand>
        <name>Fe cation</name>
        <dbReference type="ChEBI" id="CHEBI:24875"/>
    </ligand>
</feature>
<evidence type="ECO:0000256" key="4">
    <source>
        <dbReference type="ARBA" id="ARBA00022630"/>
    </source>
</evidence>
<dbReference type="Pfam" id="PF01592">
    <property type="entry name" value="NifU_N"/>
    <property type="match status" value="1"/>
</dbReference>
<dbReference type="InterPro" id="IPR016217">
    <property type="entry name" value="N_fixation_NifU"/>
</dbReference>
<dbReference type="GO" id="GO:0005506">
    <property type="term" value="F:iron ion binding"/>
    <property type="evidence" value="ECO:0007669"/>
    <property type="project" value="InterPro"/>
</dbReference>
<keyword evidence="10" id="KW-0534">Nitrate assimilation</keyword>
<keyword evidence="9 14" id="KW-0411">Iron-sulfur</keyword>
<dbReference type="SUPFAM" id="SSF117916">
    <property type="entry name" value="Fe-S cluster assembly (FSCA) domain-like"/>
    <property type="match status" value="1"/>
</dbReference>
<dbReference type="NCBIfam" id="TIGR02000">
    <property type="entry name" value="NifU_proper"/>
    <property type="match status" value="1"/>
</dbReference>
<keyword evidence="19" id="KW-1185">Reference proteome</keyword>
<dbReference type="Pfam" id="PF04324">
    <property type="entry name" value="Fer2_BFD"/>
    <property type="match status" value="1"/>
</dbReference>
<feature type="binding site" evidence="14">
    <location>
        <position position="62"/>
    </location>
    <ligand>
        <name>Fe cation</name>
        <dbReference type="ChEBI" id="CHEBI:24875"/>
    </ligand>
</feature>
<dbReference type="Gene3D" id="3.30.300.130">
    <property type="entry name" value="Fe-S cluster assembly (FSCA)"/>
    <property type="match status" value="1"/>
</dbReference>
<dbReference type="InterPro" id="IPR010238">
    <property type="entry name" value="NIF_FeS_clus_asmbl_NifU"/>
</dbReference>
<evidence type="ECO:0000256" key="9">
    <source>
        <dbReference type="ARBA" id="ARBA00023014"/>
    </source>
</evidence>
<dbReference type="InterPro" id="IPR034904">
    <property type="entry name" value="FSCA_dom_sf"/>
</dbReference>
<evidence type="ECO:0000256" key="12">
    <source>
        <dbReference type="ARBA" id="ARBA00034078"/>
    </source>
</evidence>
<dbReference type="InterPro" id="IPR001075">
    <property type="entry name" value="NIF_FeS_clus_asmbl_NifU_C"/>
</dbReference>
<evidence type="ECO:0000256" key="6">
    <source>
        <dbReference type="ARBA" id="ARBA00022723"/>
    </source>
</evidence>
<evidence type="ECO:0000259" key="15">
    <source>
        <dbReference type="Pfam" id="PF01106"/>
    </source>
</evidence>
<keyword evidence="7" id="KW-0274">FAD</keyword>
<dbReference type="Gene3D" id="3.90.1010.10">
    <property type="match status" value="1"/>
</dbReference>
<accession>A0AAE4AQ62</accession>
<evidence type="ECO:0000256" key="5">
    <source>
        <dbReference type="ARBA" id="ARBA00022714"/>
    </source>
</evidence>
<feature type="domain" description="BFD-like [2Fe-2S]-binding" evidence="17">
    <location>
        <begin position="142"/>
        <end position="191"/>
    </location>
</feature>
<comment type="cofactor">
    <cofactor evidence="12">
        <name>[2Fe-2S] cluster</name>
        <dbReference type="ChEBI" id="CHEBI:190135"/>
    </cofactor>
</comment>
<keyword evidence="11 13" id="KW-0535">Nitrogen fixation</keyword>
<keyword evidence="8 14" id="KW-0408">Iron</keyword>
<evidence type="ECO:0000313" key="18">
    <source>
        <dbReference type="EMBL" id="MDQ0291235.1"/>
    </source>
</evidence>
<evidence type="ECO:0000256" key="1">
    <source>
        <dbReference type="ARBA" id="ARBA00001974"/>
    </source>
</evidence>
<feature type="domain" description="NIF system FeS cluster assembly NifU N-terminal" evidence="16">
    <location>
        <begin position="4"/>
        <end position="124"/>
    </location>
</feature>
<keyword evidence="5 14" id="KW-0001">2Fe-2S</keyword>
<comment type="cofactor">
    <cofactor evidence="14">
        <name>[2Fe-2S] cluster</name>
        <dbReference type="ChEBI" id="CHEBI:190135"/>
    </cofactor>
    <text evidence="14">Binds 1 [2Fe-2S] cluster per subunit.</text>
</comment>
<dbReference type="GO" id="GO:0042128">
    <property type="term" value="P:nitrate assimilation"/>
    <property type="evidence" value="ECO:0007669"/>
    <property type="project" value="UniProtKB-KW"/>
</dbReference>
<feature type="domain" description="NIF system FeS cluster assembly NifU C-terminal" evidence="15">
    <location>
        <begin position="222"/>
        <end position="288"/>
    </location>
</feature>
<comment type="caution">
    <text evidence="18">The sequence shown here is derived from an EMBL/GenBank/DDBJ whole genome shotgun (WGS) entry which is preliminary data.</text>
</comment>
<evidence type="ECO:0000313" key="19">
    <source>
        <dbReference type="Proteomes" id="UP001238163"/>
    </source>
</evidence>
<comment type="function">
    <text evidence="13">May be involved in the formation or repair of [Fe-S] clusters present in iron-sulfur proteins.</text>
</comment>
<dbReference type="Pfam" id="PF01106">
    <property type="entry name" value="NifU"/>
    <property type="match status" value="1"/>
</dbReference>
<evidence type="ECO:0000256" key="14">
    <source>
        <dbReference type="PIRSR" id="PIRSR000375-1"/>
    </source>
</evidence>
<feature type="binding site" evidence="14">
    <location>
        <position position="179"/>
    </location>
    <ligand>
        <name>[2Fe-2S] cluster</name>
        <dbReference type="ChEBI" id="CHEBI:190135"/>
    </ligand>
</feature>
<gene>
    <name evidence="18" type="ORF">J3R75_003342</name>
</gene>
<comment type="cofactor">
    <cofactor evidence="14">
        <name>Fe cation</name>
        <dbReference type="ChEBI" id="CHEBI:24875"/>
    </cofactor>
    <text evidence="14">Binds 1 Fe cation per subunit.</text>
</comment>
<evidence type="ECO:0000256" key="8">
    <source>
        <dbReference type="ARBA" id="ARBA00023004"/>
    </source>
</evidence>
<evidence type="ECO:0000256" key="7">
    <source>
        <dbReference type="ARBA" id="ARBA00022827"/>
    </source>
</evidence>
<dbReference type="PIRSF" id="PIRSF000375">
    <property type="entry name" value="NifU"/>
    <property type="match status" value="1"/>
</dbReference>
<dbReference type="InterPro" id="IPR002871">
    <property type="entry name" value="NIF_FeS_clus_asmbl_NifU_N"/>
</dbReference>
<evidence type="ECO:0000256" key="13">
    <source>
        <dbReference type="PIRNR" id="PIRNR000375"/>
    </source>
</evidence>
<feature type="binding site" evidence="14">
    <location>
        <position position="35"/>
    </location>
    <ligand>
        <name>Fe cation</name>
        <dbReference type="ChEBI" id="CHEBI:24875"/>
    </ligand>
</feature>
<protein>
    <recommendedName>
        <fullName evidence="3 13">Nitrogen fixation protein NifU</fullName>
    </recommendedName>
</protein>
<dbReference type="AlphaFoldDB" id="A0AAE4AQ62"/>
<dbReference type="InterPro" id="IPR041854">
    <property type="entry name" value="BFD-like_2Fe2S-bd_dom_sf"/>
</dbReference>
<reference evidence="18" key="1">
    <citation type="submission" date="2023-07" db="EMBL/GenBank/DDBJ databases">
        <title>Genomic Encyclopedia of Type Strains, Phase IV (KMG-IV): sequencing the most valuable type-strain genomes for metagenomic binning, comparative biology and taxonomic classification.</title>
        <authorList>
            <person name="Goeker M."/>
        </authorList>
    </citation>
    <scope>NUCLEOTIDE SEQUENCE</scope>
    <source>
        <strain evidence="18">DSM 24202</strain>
    </source>
</reference>
<dbReference type="Gene3D" id="1.10.10.1100">
    <property type="entry name" value="BFD-like [2Fe-2S]-binding domain"/>
    <property type="match status" value="1"/>
</dbReference>
<dbReference type="GO" id="GO:0016226">
    <property type="term" value="P:iron-sulfur cluster assembly"/>
    <property type="evidence" value="ECO:0007669"/>
    <property type="project" value="InterPro"/>
</dbReference>
<comment type="similarity">
    <text evidence="2 13">Belongs to the NifU family.</text>
</comment>
<keyword evidence="4" id="KW-0285">Flavoprotein</keyword>
<evidence type="ECO:0000256" key="2">
    <source>
        <dbReference type="ARBA" id="ARBA00006420"/>
    </source>
</evidence>
<dbReference type="FunFam" id="1.10.10.1100:FF:000002">
    <property type="entry name" value="Nitrite reductase large subunit"/>
    <property type="match status" value="1"/>
</dbReference>
<dbReference type="CDD" id="cd06664">
    <property type="entry name" value="IscU_like"/>
    <property type="match status" value="1"/>
</dbReference>
<evidence type="ECO:0000256" key="10">
    <source>
        <dbReference type="ARBA" id="ARBA00023063"/>
    </source>
</evidence>
<organism evidence="18 19">
    <name type="scientific">Oligosphaera ethanolica</name>
    <dbReference type="NCBI Taxonomy" id="760260"/>
    <lineage>
        <taxon>Bacteria</taxon>
        <taxon>Pseudomonadati</taxon>
        <taxon>Lentisphaerota</taxon>
        <taxon>Oligosphaeria</taxon>
        <taxon>Oligosphaerales</taxon>
        <taxon>Oligosphaeraceae</taxon>
        <taxon>Oligosphaera</taxon>
    </lineage>
</organism>